<evidence type="ECO:0000313" key="7">
    <source>
        <dbReference type="EMBL" id="KPX16036.1"/>
    </source>
</evidence>
<dbReference type="Pfam" id="PF01590">
    <property type="entry name" value="GAF"/>
    <property type="match status" value="1"/>
</dbReference>
<dbReference type="Gene3D" id="3.30.450.20">
    <property type="entry name" value="PAS domain"/>
    <property type="match status" value="1"/>
</dbReference>
<dbReference type="SUPFAM" id="SSF55785">
    <property type="entry name" value="PYP-like sensor domain (PAS domain)"/>
    <property type="match status" value="1"/>
</dbReference>
<dbReference type="Gene3D" id="3.30.70.270">
    <property type="match status" value="1"/>
</dbReference>
<evidence type="ECO:0000259" key="5">
    <source>
        <dbReference type="PROSITE" id="PS50883"/>
    </source>
</evidence>
<dbReference type="SMART" id="SM00065">
    <property type="entry name" value="GAF"/>
    <property type="match status" value="1"/>
</dbReference>
<dbReference type="InterPro" id="IPR052155">
    <property type="entry name" value="Biofilm_reg_signaling"/>
</dbReference>
<name>A0A0P9P8A0_PSEA0</name>
<dbReference type="NCBIfam" id="TIGR00254">
    <property type="entry name" value="GGDEF"/>
    <property type="match status" value="1"/>
</dbReference>
<dbReference type="InterPro" id="IPR043128">
    <property type="entry name" value="Rev_trsase/Diguanyl_cyclase"/>
</dbReference>
<dbReference type="EC" id="3.1.4.52" evidence="1"/>
<dbReference type="Pfam" id="PF00563">
    <property type="entry name" value="EAL"/>
    <property type="match status" value="1"/>
</dbReference>
<dbReference type="CDD" id="cd00130">
    <property type="entry name" value="PAS"/>
    <property type="match status" value="1"/>
</dbReference>
<dbReference type="InterPro" id="IPR029016">
    <property type="entry name" value="GAF-like_dom_sf"/>
</dbReference>
<dbReference type="InterPro" id="IPR035965">
    <property type="entry name" value="PAS-like_dom_sf"/>
</dbReference>
<dbReference type="Pfam" id="PF13426">
    <property type="entry name" value="PAS_9"/>
    <property type="match status" value="1"/>
</dbReference>
<feature type="domain" description="EAL" evidence="5">
    <location>
        <begin position="671"/>
        <end position="925"/>
    </location>
</feature>
<dbReference type="AlphaFoldDB" id="A0A0P9P8A0"/>
<protein>
    <recommendedName>
        <fullName evidence="1">cyclic-guanylate-specific phosphodiesterase</fullName>
        <ecNumber evidence="1">3.1.4.52</ecNumber>
    </recommendedName>
</protein>
<dbReference type="PROSITE" id="PS50887">
    <property type="entry name" value="GGDEF"/>
    <property type="match status" value="1"/>
</dbReference>
<dbReference type="FunFam" id="3.20.20.450:FF:000001">
    <property type="entry name" value="Cyclic di-GMP phosphodiesterase yahA"/>
    <property type="match status" value="1"/>
</dbReference>
<dbReference type="SMART" id="SM00091">
    <property type="entry name" value="PAS"/>
    <property type="match status" value="2"/>
</dbReference>
<evidence type="ECO:0000256" key="2">
    <source>
        <dbReference type="ARBA" id="ARBA00022636"/>
    </source>
</evidence>
<evidence type="ECO:0000259" key="4">
    <source>
        <dbReference type="PROSITE" id="PS50113"/>
    </source>
</evidence>
<dbReference type="EMBL" id="LJQG01000245">
    <property type="protein sequence ID" value="KPX16036.1"/>
    <property type="molecule type" value="Genomic_DNA"/>
</dbReference>
<dbReference type="SMART" id="SM00267">
    <property type="entry name" value="GGDEF"/>
    <property type="match status" value="1"/>
</dbReference>
<dbReference type="Gene3D" id="3.30.450.40">
    <property type="match status" value="1"/>
</dbReference>
<feature type="domain" description="PAC" evidence="4">
    <location>
        <begin position="448"/>
        <end position="500"/>
    </location>
</feature>
<dbReference type="PATRIC" id="fig|235272.12.peg.2096"/>
<dbReference type="SUPFAM" id="SSF55073">
    <property type="entry name" value="Nucleotide cyclase"/>
    <property type="match status" value="1"/>
</dbReference>
<dbReference type="InterPro" id="IPR029787">
    <property type="entry name" value="Nucleotide_cyclase"/>
</dbReference>
<accession>A0A0P9P8A0</accession>
<dbReference type="InterPro" id="IPR001633">
    <property type="entry name" value="EAL_dom"/>
</dbReference>
<dbReference type="InterPro" id="IPR003018">
    <property type="entry name" value="GAF"/>
</dbReference>
<feature type="domain" description="GGDEF" evidence="6">
    <location>
        <begin position="530"/>
        <end position="662"/>
    </location>
</feature>
<dbReference type="SMART" id="SM00086">
    <property type="entry name" value="PAC"/>
    <property type="match status" value="1"/>
</dbReference>
<dbReference type="PANTHER" id="PTHR44757">
    <property type="entry name" value="DIGUANYLATE CYCLASE DGCP"/>
    <property type="match status" value="1"/>
</dbReference>
<dbReference type="InterPro" id="IPR000700">
    <property type="entry name" value="PAS-assoc_C"/>
</dbReference>
<dbReference type="SUPFAM" id="SSF55781">
    <property type="entry name" value="GAF domain-like"/>
    <property type="match status" value="1"/>
</dbReference>
<proteinExistence type="predicted"/>
<evidence type="ECO:0000259" key="6">
    <source>
        <dbReference type="PROSITE" id="PS50887"/>
    </source>
</evidence>
<dbReference type="InterPro" id="IPR035919">
    <property type="entry name" value="EAL_sf"/>
</dbReference>
<dbReference type="InterPro" id="IPR001610">
    <property type="entry name" value="PAC"/>
</dbReference>
<keyword evidence="2" id="KW-0973">c-di-GMP</keyword>
<dbReference type="SUPFAM" id="SSF141868">
    <property type="entry name" value="EAL domain-like"/>
    <property type="match status" value="1"/>
</dbReference>
<dbReference type="CDD" id="cd01949">
    <property type="entry name" value="GGDEF"/>
    <property type="match status" value="1"/>
</dbReference>
<organism evidence="7 8">
    <name type="scientific">Pseudomonas amygdali pv. dendropanacis</name>
    <dbReference type="NCBI Taxonomy" id="235272"/>
    <lineage>
        <taxon>Bacteria</taxon>
        <taxon>Pseudomonadati</taxon>
        <taxon>Pseudomonadota</taxon>
        <taxon>Gammaproteobacteria</taxon>
        <taxon>Pseudomonadales</taxon>
        <taxon>Pseudomonadaceae</taxon>
        <taxon>Pseudomonas</taxon>
        <taxon>Pseudomonas amygdali</taxon>
    </lineage>
</organism>
<dbReference type="Gene3D" id="3.20.20.450">
    <property type="entry name" value="EAL domain"/>
    <property type="match status" value="1"/>
</dbReference>
<dbReference type="GO" id="GO:0071111">
    <property type="term" value="F:cyclic-guanylate-specific phosphodiesterase activity"/>
    <property type="evidence" value="ECO:0007669"/>
    <property type="project" value="UniProtKB-EC"/>
</dbReference>
<dbReference type="PROSITE" id="PS50112">
    <property type="entry name" value="PAS"/>
    <property type="match status" value="1"/>
</dbReference>
<gene>
    <name evidence="7" type="ORF">ALO71_04553</name>
</gene>
<dbReference type="NCBIfam" id="TIGR00229">
    <property type="entry name" value="sensory_box"/>
    <property type="match status" value="1"/>
</dbReference>
<dbReference type="Pfam" id="PF00990">
    <property type="entry name" value="GGDEF"/>
    <property type="match status" value="1"/>
</dbReference>
<comment type="caution">
    <text evidence="7">The sequence shown here is derived from an EMBL/GenBank/DDBJ whole genome shotgun (WGS) entry which is preliminary data.</text>
</comment>
<dbReference type="InterPro" id="IPR000160">
    <property type="entry name" value="GGDEF_dom"/>
</dbReference>
<dbReference type="Proteomes" id="UP000050346">
    <property type="component" value="Unassembled WGS sequence"/>
</dbReference>
<dbReference type="SMART" id="SM00052">
    <property type="entry name" value="EAL"/>
    <property type="match status" value="1"/>
</dbReference>
<sequence>MVSCKHEPHHATLPYVKVGFTPVATSIPEASLFMKSQTDAAGRSAAEVVTQLPVPSRLGMLRFERLNEANWALLFLDPNCEKQFGLPAVDLCALIGSPYASLMEPQARYQLHDDIQQQLASSPNYLIRYTLHSPKGALGLLEIGEAYKQHNRHLLRGYFLIVDGLVTESETATDSDLETRNLRLQIALELNQRAQRDQFAHLERVRAQQDLILRLTRHRYTTANTLLEAAKLITKSACDIYDVDHVSIWNLIDKRLEPITDYRRESGDYQSRTPIDISAYPTYLQALNTSRAIDASNIQTAPRTREMAESLNPGEDKAVLDASIRIDGQVIGVLCLEQSGSTREWQSDEIAFAGELADQFAQVINNHNRRAATNALHLFQRAVEQSANAFLLVNCNGVVEYVNPSFTAITQYSSDEVSGHKLSELPALENLNQLLLEANSSLTNSNSWQGEFKSRRKNLEPYWGQLSISKVYGDNRELTHYIGIYEDITQSKLAQQRIERLAYTDNLTNLGNRPAFIRNLDERFVRDTDTPMSLLLVDIDNFKRINDSLGHQTGDKLLISLARRLRNTLSPSDVLARFASNEFAVLLDNTDQEAGQATASQVLATLDKPMFVDNQLISVTGSVGLACAPLHGRDPQTLMKNAGLALHKAKANGKHQVQVFTEALNAEASYKLFVENNLRRALTQNELEVFYQPKLCLLTGRLLGMEALLRWNHPEKGMIRPDQFISVAEETGLIIPIGKWVARQSCRMSKDLTAAGFGNLQVAINVSPKQFSDPELVSSIAAILREEELDPSLLELELTEGLLLEATEDTRQQLDSLKKLGLSLAMDDFGTGYSSFSYLKKFPIDVIKIDRSFIRDIPDDEDDMEITSAVIAMAHNLKLKVVAEGIETAAQLTFLRRHRCDVGQGYLFDKPIPGEELIEKLKRYPRRPSA</sequence>
<dbReference type="PANTHER" id="PTHR44757:SF2">
    <property type="entry name" value="BIOFILM ARCHITECTURE MAINTENANCE PROTEIN MBAA"/>
    <property type="match status" value="1"/>
</dbReference>
<feature type="domain" description="PAS" evidence="3">
    <location>
        <begin position="375"/>
        <end position="445"/>
    </location>
</feature>
<evidence type="ECO:0000259" key="3">
    <source>
        <dbReference type="PROSITE" id="PS50112"/>
    </source>
</evidence>
<evidence type="ECO:0000256" key="1">
    <source>
        <dbReference type="ARBA" id="ARBA00012282"/>
    </source>
</evidence>
<evidence type="ECO:0000313" key="8">
    <source>
        <dbReference type="Proteomes" id="UP000050346"/>
    </source>
</evidence>
<dbReference type="InterPro" id="IPR000014">
    <property type="entry name" value="PAS"/>
</dbReference>
<reference evidence="7 8" key="1">
    <citation type="submission" date="2015-09" db="EMBL/GenBank/DDBJ databases">
        <title>Genome announcement of multiple Pseudomonas syringae strains.</title>
        <authorList>
            <person name="Thakur S."/>
            <person name="Wang P.W."/>
            <person name="Gong Y."/>
            <person name="Weir B.S."/>
            <person name="Guttman D.S."/>
        </authorList>
    </citation>
    <scope>NUCLEOTIDE SEQUENCE [LARGE SCALE GENOMIC DNA]</scope>
    <source>
        <strain evidence="7 8">ICMP9150</strain>
    </source>
</reference>
<dbReference type="PROSITE" id="PS50113">
    <property type="entry name" value="PAC"/>
    <property type="match status" value="1"/>
</dbReference>
<dbReference type="CDD" id="cd01948">
    <property type="entry name" value="EAL"/>
    <property type="match status" value="1"/>
</dbReference>
<dbReference type="PROSITE" id="PS50883">
    <property type="entry name" value="EAL"/>
    <property type="match status" value="1"/>
</dbReference>